<dbReference type="CDD" id="cd05826">
    <property type="entry name" value="Sortase_B"/>
    <property type="match status" value="1"/>
</dbReference>
<dbReference type="InterPro" id="IPR023365">
    <property type="entry name" value="Sortase_dom-sf"/>
</dbReference>
<reference evidence="4 5" key="1">
    <citation type="submission" date="2016-02" db="EMBL/GenBank/DDBJ databases">
        <title>Genome sequence of Clostridium thermobutyricum DSM 4928.</title>
        <authorList>
            <person name="Poehlein A."/>
            <person name="Daniel R."/>
        </authorList>
    </citation>
    <scope>NUCLEOTIDE SEQUENCE [LARGE SCALE GENOMIC DNA]</scope>
    <source>
        <strain evidence="4 5">DSM 4928</strain>
    </source>
</reference>
<dbReference type="InterPro" id="IPR005754">
    <property type="entry name" value="Sortase"/>
</dbReference>
<dbReference type="InterPro" id="IPR009835">
    <property type="entry name" value="SrtB"/>
</dbReference>
<dbReference type="NCBIfam" id="TIGR03064">
    <property type="entry name" value="sortase_srtB"/>
    <property type="match status" value="1"/>
</dbReference>
<dbReference type="OrthoDB" id="9806013at2"/>
<dbReference type="RefSeq" id="WP_080023903.1">
    <property type="nucleotide sequence ID" value="NZ_LTAY01000078.1"/>
</dbReference>
<dbReference type="AlphaFoldDB" id="A0A1V4SS62"/>
<sequence length="293" mass="34780">MKLIKNILNIILVLIIVLCVYKIAVKQIDYYKANKENNNIQKIMEIQKPNENLLNKEKELSSINSDYKFWIKIPGTEVNYPVVQTDNNSYYLHHNFKNEESIEGNLFIYNKYNENSSRNILIFGHNMRNGSMFGSLWPYKDTNFFNNNKYIYIIQGDYIYKYEIFGDAVVHADNPYLKVNFKNQEEFINYINDIKSKAYFWRDVQVNEDTKLLTLSTCSYEFDNARFVIISKLISKNKVDKTELVKVNSTGKTSKLIKFEYMLKEYYLIIILAVIILIALGFLYIKLRKRNRN</sequence>
<protein>
    <submittedName>
        <fullName evidence="4">Sortase family protein</fullName>
    </submittedName>
</protein>
<accession>A0A1V4SS62</accession>
<gene>
    <name evidence="4" type="ORF">CLTHE_26980</name>
</gene>
<feature type="transmembrane region" description="Helical" evidence="3">
    <location>
        <begin position="7"/>
        <end position="25"/>
    </location>
</feature>
<evidence type="ECO:0000313" key="4">
    <source>
        <dbReference type="EMBL" id="OPX46633.1"/>
    </source>
</evidence>
<evidence type="ECO:0000256" key="3">
    <source>
        <dbReference type="SAM" id="Phobius"/>
    </source>
</evidence>
<keyword evidence="3" id="KW-0472">Membrane</keyword>
<proteinExistence type="predicted"/>
<dbReference type="Gene3D" id="2.40.260.10">
    <property type="entry name" value="Sortase"/>
    <property type="match status" value="1"/>
</dbReference>
<feature type="transmembrane region" description="Helical" evidence="3">
    <location>
        <begin position="266"/>
        <end position="285"/>
    </location>
</feature>
<dbReference type="SUPFAM" id="SSF63817">
    <property type="entry name" value="Sortase"/>
    <property type="match status" value="1"/>
</dbReference>
<dbReference type="EMBL" id="LTAY01000078">
    <property type="protein sequence ID" value="OPX46633.1"/>
    <property type="molecule type" value="Genomic_DNA"/>
</dbReference>
<name>A0A1V4SS62_9CLOT</name>
<feature type="active site" description="Proton donor/acceptor" evidence="2">
    <location>
        <position position="125"/>
    </location>
</feature>
<dbReference type="Pfam" id="PF04203">
    <property type="entry name" value="Sortase"/>
    <property type="match status" value="1"/>
</dbReference>
<evidence type="ECO:0000256" key="2">
    <source>
        <dbReference type="PIRSR" id="PIRSR605754-1"/>
    </source>
</evidence>
<evidence type="ECO:0000256" key="1">
    <source>
        <dbReference type="ARBA" id="ARBA00022801"/>
    </source>
</evidence>
<dbReference type="Proteomes" id="UP000191448">
    <property type="component" value="Unassembled WGS sequence"/>
</dbReference>
<keyword evidence="3" id="KW-1133">Transmembrane helix</keyword>
<evidence type="ECO:0000313" key="5">
    <source>
        <dbReference type="Proteomes" id="UP000191448"/>
    </source>
</evidence>
<keyword evidence="3" id="KW-0812">Transmembrane</keyword>
<comment type="caution">
    <text evidence="4">The sequence shown here is derived from an EMBL/GenBank/DDBJ whole genome shotgun (WGS) entry which is preliminary data.</text>
</comment>
<organism evidence="4 5">
    <name type="scientific">Clostridium thermobutyricum DSM 4928</name>
    <dbReference type="NCBI Taxonomy" id="1121339"/>
    <lineage>
        <taxon>Bacteria</taxon>
        <taxon>Bacillati</taxon>
        <taxon>Bacillota</taxon>
        <taxon>Clostridia</taxon>
        <taxon>Eubacteriales</taxon>
        <taxon>Clostridiaceae</taxon>
        <taxon>Clostridium</taxon>
    </lineage>
</organism>
<feature type="active site" description="Acyl-thioester intermediate" evidence="2">
    <location>
        <position position="218"/>
    </location>
</feature>
<dbReference type="GO" id="GO:0016787">
    <property type="term" value="F:hydrolase activity"/>
    <property type="evidence" value="ECO:0007669"/>
    <property type="project" value="UniProtKB-KW"/>
</dbReference>
<keyword evidence="1" id="KW-0378">Hydrolase</keyword>